<feature type="compositionally biased region" description="Low complexity" evidence="21">
    <location>
        <begin position="540"/>
        <end position="571"/>
    </location>
</feature>
<evidence type="ECO:0000256" key="11">
    <source>
        <dbReference type="ARBA" id="ARBA00023203"/>
    </source>
</evidence>
<feature type="domain" description="Synapsin ATP-binding" evidence="23">
    <location>
        <begin position="193"/>
        <end position="395"/>
    </location>
</feature>
<comment type="similarity">
    <text evidence="3">Belongs to the synapsin family.</text>
</comment>
<keyword evidence="13" id="KW-0968">Cytoplasmic vesicle</keyword>
<evidence type="ECO:0000256" key="8">
    <source>
        <dbReference type="ARBA" id="ARBA00023018"/>
    </source>
</evidence>
<dbReference type="InParanoid" id="A0A6P7J206"/>
<feature type="compositionally biased region" description="Pro residues" evidence="21">
    <location>
        <begin position="443"/>
        <end position="459"/>
    </location>
</feature>
<keyword evidence="8" id="KW-0770">Synapse</keyword>
<dbReference type="Pfam" id="PF02078">
    <property type="entry name" value="Synapsin"/>
    <property type="match status" value="1"/>
</dbReference>
<keyword evidence="12" id="KW-0966">Cell projection</keyword>
<dbReference type="RefSeq" id="XP_028270802.1">
    <property type="nucleotide sequence ID" value="XM_028415001.1"/>
</dbReference>
<evidence type="ECO:0000313" key="25">
    <source>
        <dbReference type="RefSeq" id="XP_028270802.1"/>
    </source>
</evidence>
<dbReference type="GO" id="GO:0005524">
    <property type="term" value="F:ATP binding"/>
    <property type="evidence" value="ECO:0007669"/>
    <property type="project" value="InterPro"/>
</dbReference>
<dbReference type="Gene3D" id="3.30.1490.20">
    <property type="entry name" value="ATP-grasp fold, A domain"/>
    <property type="match status" value="1"/>
</dbReference>
<dbReference type="Gene3D" id="3.40.50.20">
    <property type="match status" value="1"/>
</dbReference>
<feature type="compositionally biased region" description="Polar residues" evidence="21">
    <location>
        <begin position="593"/>
        <end position="629"/>
    </location>
</feature>
<feature type="compositionally biased region" description="Low complexity" evidence="21">
    <location>
        <begin position="417"/>
        <end position="442"/>
    </location>
</feature>
<evidence type="ECO:0000256" key="12">
    <source>
        <dbReference type="ARBA" id="ARBA00023273"/>
    </source>
</evidence>
<dbReference type="OrthoDB" id="10249572at2759"/>
<dbReference type="Pfam" id="PF02750">
    <property type="entry name" value="Synapsin_C"/>
    <property type="match status" value="1"/>
</dbReference>
<protein>
    <recommendedName>
        <fullName evidence="4">Synapsin-1</fullName>
    </recommendedName>
    <alternativeName>
        <fullName evidence="14">Synapsin I</fullName>
    </alternativeName>
    <alternativeName>
        <fullName evidence="20">Synapsin II</fullName>
    </alternativeName>
    <alternativeName>
        <fullName evidence="19">Synapsin-2</fullName>
    </alternativeName>
</protein>
<dbReference type="GO" id="GO:0003779">
    <property type="term" value="F:actin binding"/>
    <property type="evidence" value="ECO:0007669"/>
    <property type="project" value="UniProtKB-KW"/>
</dbReference>
<dbReference type="InterPro" id="IPR020897">
    <property type="entry name" value="Synapsin_pre-ATP-grasp_dom"/>
</dbReference>
<dbReference type="PRINTS" id="PR01368">
    <property type="entry name" value="SYNAPSIN"/>
</dbReference>
<evidence type="ECO:0000256" key="20">
    <source>
        <dbReference type="ARBA" id="ARBA00080999"/>
    </source>
</evidence>
<dbReference type="InterPro" id="IPR013815">
    <property type="entry name" value="ATP_grasp_subdomain_1"/>
</dbReference>
<keyword evidence="7" id="KW-0677">Repeat</keyword>
<feature type="domain" description="Synapsin pre-ATP-grasp" evidence="22">
    <location>
        <begin position="90"/>
        <end position="191"/>
    </location>
</feature>
<evidence type="ECO:0000256" key="18">
    <source>
        <dbReference type="ARBA" id="ARBA00064131"/>
    </source>
</evidence>
<organism evidence="24 25">
    <name type="scientific">Parambassis ranga</name>
    <name type="common">Indian glassy fish</name>
    <dbReference type="NCBI Taxonomy" id="210632"/>
    <lineage>
        <taxon>Eukaryota</taxon>
        <taxon>Metazoa</taxon>
        <taxon>Chordata</taxon>
        <taxon>Craniata</taxon>
        <taxon>Vertebrata</taxon>
        <taxon>Euteleostomi</taxon>
        <taxon>Actinopterygii</taxon>
        <taxon>Neopterygii</taxon>
        <taxon>Teleostei</taxon>
        <taxon>Neoteleostei</taxon>
        <taxon>Acanthomorphata</taxon>
        <taxon>Ovalentaria</taxon>
        <taxon>Ambassidae</taxon>
        <taxon>Parambassis</taxon>
    </lineage>
</organism>
<dbReference type="InterPro" id="IPR019736">
    <property type="entry name" value="Synapsin_P_site"/>
</dbReference>
<evidence type="ECO:0000256" key="2">
    <source>
        <dbReference type="ARBA" id="ARBA00004555"/>
    </source>
</evidence>
<gene>
    <name evidence="25" type="primary">syn1</name>
</gene>
<dbReference type="FunFam" id="3.30.470.20:FF:000151">
    <property type="entry name" value="Synapsin-2"/>
    <property type="match status" value="1"/>
</dbReference>
<comment type="subunit">
    <text evidence="16">Homodimer. Can form oligomers with SYN2. Interacts with CAPON. Forms a ternary complex with NOS1. Isoform Ib interacts with PRNP.</text>
</comment>
<dbReference type="PANTHER" id="PTHR10841">
    <property type="entry name" value="SYNAPSIN"/>
    <property type="match status" value="1"/>
</dbReference>
<reference evidence="25" key="1">
    <citation type="submission" date="2025-08" db="UniProtKB">
        <authorList>
            <consortium name="RefSeq"/>
        </authorList>
    </citation>
    <scope>IDENTIFICATION</scope>
</reference>
<evidence type="ECO:0000256" key="4">
    <source>
        <dbReference type="ARBA" id="ARBA00017852"/>
    </source>
</evidence>
<dbReference type="InterPro" id="IPR001359">
    <property type="entry name" value="Synapsin"/>
</dbReference>
<dbReference type="GeneID" id="114441875"/>
<dbReference type="Pfam" id="PF10581">
    <property type="entry name" value="Synapsin_N"/>
    <property type="match status" value="1"/>
</dbReference>
<dbReference type="GO" id="GO:0005794">
    <property type="term" value="C:Golgi apparatus"/>
    <property type="evidence" value="ECO:0007669"/>
    <property type="project" value="UniProtKB-SubCell"/>
</dbReference>
<dbReference type="PROSITE" id="PS00416">
    <property type="entry name" value="SYNAPSIN_2"/>
    <property type="match status" value="1"/>
</dbReference>
<keyword evidence="9" id="KW-0333">Golgi apparatus</keyword>
<evidence type="ECO:0000256" key="16">
    <source>
        <dbReference type="ARBA" id="ARBA00046960"/>
    </source>
</evidence>
<keyword evidence="5" id="KW-0488">Methylation</keyword>
<evidence type="ECO:0000259" key="22">
    <source>
        <dbReference type="Pfam" id="PF02078"/>
    </source>
</evidence>
<proteinExistence type="inferred from homology"/>
<comment type="function">
    <text evidence="17">Neuronal phosphoprotein that coats synaptic vesicles, binds to the cytoskeleton, and is believed to function in the regulation of neurotransmitter release. May play a role in noradrenaline secretion by sympathetic neurons.</text>
</comment>
<evidence type="ECO:0000256" key="3">
    <source>
        <dbReference type="ARBA" id="ARBA00008243"/>
    </source>
</evidence>
<dbReference type="FunFam" id="3.40.50.20:FF:000008">
    <property type="entry name" value="Synapsin III"/>
    <property type="match status" value="1"/>
</dbReference>
<dbReference type="Proteomes" id="UP000515145">
    <property type="component" value="Chromosome 9"/>
</dbReference>
<dbReference type="InterPro" id="IPR016185">
    <property type="entry name" value="PreATP-grasp_dom_sf"/>
</dbReference>
<evidence type="ECO:0000256" key="1">
    <source>
        <dbReference type="ARBA" id="ARBA00004234"/>
    </source>
</evidence>
<keyword evidence="10" id="KW-0325">Glycoprotein</keyword>
<dbReference type="GO" id="GO:0030672">
    <property type="term" value="C:synaptic vesicle membrane"/>
    <property type="evidence" value="ECO:0007669"/>
    <property type="project" value="TreeGrafter"/>
</dbReference>
<accession>A0A6P7J206</accession>
<evidence type="ECO:0000313" key="24">
    <source>
        <dbReference type="Proteomes" id="UP000515145"/>
    </source>
</evidence>
<evidence type="ECO:0000256" key="6">
    <source>
        <dbReference type="ARBA" id="ARBA00022553"/>
    </source>
</evidence>
<dbReference type="GO" id="GO:0007269">
    <property type="term" value="P:neurotransmitter secretion"/>
    <property type="evidence" value="ECO:0007669"/>
    <property type="project" value="InterPro"/>
</dbReference>
<feature type="compositionally biased region" description="Pro residues" evidence="21">
    <location>
        <begin position="528"/>
        <end position="539"/>
    </location>
</feature>
<dbReference type="AlphaFoldDB" id="A0A6P7J206"/>
<comment type="subcellular location">
    <subcellularLocation>
        <location evidence="1">Cytoplasmic vesicle</location>
        <location evidence="1">Secretory vesicle</location>
        <location evidence="1">Synaptic vesicle</location>
    </subcellularLocation>
    <subcellularLocation>
        <location evidence="2">Golgi apparatus</location>
    </subcellularLocation>
    <subcellularLocation>
        <location evidence="15">Presynapse</location>
    </subcellularLocation>
</comment>
<dbReference type="SUPFAM" id="SSF52440">
    <property type="entry name" value="PreATP-grasp domain"/>
    <property type="match status" value="1"/>
</dbReference>
<feature type="region of interest" description="Disordered" evidence="21">
    <location>
        <begin position="397"/>
        <end position="632"/>
    </location>
</feature>
<evidence type="ECO:0000256" key="7">
    <source>
        <dbReference type="ARBA" id="ARBA00022737"/>
    </source>
</evidence>
<dbReference type="SUPFAM" id="SSF56059">
    <property type="entry name" value="Glutathione synthetase ATP-binding domain-like"/>
    <property type="match status" value="1"/>
</dbReference>
<dbReference type="PANTHER" id="PTHR10841:SF24">
    <property type="entry name" value="SYNAPSIN-1"/>
    <property type="match status" value="1"/>
</dbReference>
<evidence type="ECO:0000256" key="10">
    <source>
        <dbReference type="ARBA" id="ARBA00023180"/>
    </source>
</evidence>
<evidence type="ECO:0000256" key="9">
    <source>
        <dbReference type="ARBA" id="ARBA00023034"/>
    </source>
</evidence>
<dbReference type="PROSITE" id="PS00415">
    <property type="entry name" value="SYNAPSIN_1"/>
    <property type="match status" value="1"/>
</dbReference>
<keyword evidence="24" id="KW-1185">Reference proteome</keyword>
<dbReference type="CTD" id="6853"/>
<feature type="compositionally biased region" description="Polar residues" evidence="21">
    <location>
        <begin position="397"/>
        <end position="406"/>
    </location>
</feature>
<evidence type="ECO:0000256" key="14">
    <source>
        <dbReference type="ARBA" id="ARBA00029646"/>
    </source>
</evidence>
<dbReference type="Gene3D" id="3.30.470.20">
    <property type="entry name" value="ATP-grasp fold, B domain"/>
    <property type="match status" value="1"/>
</dbReference>
<keyword evidence="11" id="KW-0009">Actin-binding</keyword>
<dbReference type="FunCoup" id="A0A6P7J206">
    <property type="interactions" value="202"/>
</dbReference>
<evidence type="ECO:0000256" key="17">
    <source>
        <dbReference type="ARBA" id="ARBA00056023"/>
    </source>
</evidence>
<evidence type="ECO:0000256" key="13">
    <source>
        <dbReference type="ARBA" id="ARBA00023329"/>
    </source>
</evidence>
<dbReference type="InterPro" id="IPR019735">
    <property type="entry name" value="Synapsin_CS"/>
</dbReference>
<keyword evidence="6" id="KW-0597">Phosphoprotein</keyword>
<evidence type="ECO:0000256" key="15">
    <source>
        <dbReference type="ARBA" id="ARBA00034106"/>
    </source>
</evidence>
<name>A0A6P7J206_9TELE</name>
<dbReference type="FunFam" id="3.30.1490.20:FF:000008">
    <property type="entry name" value="Synapsin I"/>
    <property type="match status" value="1"/>
</dbReference>
<feature type="region of interest" description="Disordered" evidence="21">
    <location>
        <begin position="15"/>
        <end position="60"/>
    </location>
</feature>
<evidence type="ECO:0000259" key="23">
    <source>
        <dbReference type="Pfam" id="PF02750"/>
    </source>
</evidence>
<evidence type="ECO:0000256" key="19">
    <source>
        <dbReference type="ARBA" id="ARBA00069141"/>
    </source>
</evidence>
<dbReference type="InterPro" id="IPR020898">
    <property type="entry name" value="Synapsin_ATP-bd_dom"/>
</dbReference>
<comment type="subunit">
    <text evidence="18">Can form oligomers with SYN1. Interacts with CAPON.</text>
</comment>
<feature type="compositionally biased region" description="Low complexity" evidence="21">
    <location>
        <begin position="492"/>
        <end position="527"/>
    </location>
</feature>
<evidence type="ECO:0000256" key="5">
    <source>
        <dbReference type="ARBA" id="ARBA00022481"/>
    </source>
</evidence>
<sequence>MNYLRRRLSDSNFMSNLPNGYMTDLQRPDPPQQSPAVSPGPTERRQSTSQPQAAGGSSGFFSSLSNAVKQTTAAAAATLSEAADRAGVSSSAKLLLVIDDQQTDWGKVFRGRKVHGEFDIKVEQAEFSEINLVANATGTYSVDIDAIRNGHKVVKSVRPDFVLIRQHAFSMDKNGDHRNIVIGLQYAGLPSVNSLHSVYNFCDKPWVFAQMSRLHKQLGPEEFPLIEQVYYPNHKEMITSPRFPVVVKMGHAHSGMGKVKVDNQYDFQDIASVVALTKTYATSEPFIDAKYDVRIQKIGDNYKAYMRTSISGNWKTNTGSSMLEQVAMSDKYRLWVDSCAEIFGGLDICAVEALHGKDGKDYIIEVDDCSMPLIGDQQDEDRVQIADLVVYKINQTVPQTSSSSHVRATAGQPAQKAVSPQPVSQPRVPQAQQRPSPQGGPQQSPPSQRPQPQGQPPAQPQQSVGNPASGDPSTQAKANQGPAAQPRPPGQGSPQRSQGGSPQAQRQQSVTQQQKASASSSGQKTPGVQPPQQRPPPPRQQSQGGSQQQRPPSQQGRPGGPTTQQPRPAAQGQGGPGGRPPLQQKPQPPQKPSQDSPAVSGSPQLNKSQSLTNTFNIPETPTPRASLSQDEVKAETIRNLRKSFASLFSD</sequence>
<evidence type="ECO:0000256" key="21">
    <source>
        <dbReference type="SAM" id="MobiDB-lite"/>
    </source>
</evidence>